<dbReference type="Proteomes" id="UP000466692">
    <property type="component" value="Unassembled WGS sequence"/>
</dbReference>
<accession>A0ACC7VGM3</accession>
<sequence>MGQKIDFKLFFLLLSMALFLTGMSIGGGFAYDTVLAGPETYENGTAVGGIDLSGLTKAEAKTSLQDATTDWKQTHSIMLNMIDTQVTLPSSLIQFNLGQSLEEVMEGASSPLSVAIIRSNFSEIEDEVGVNLYNKLLLQELEKDLKQRASSLNSEPIEYSIYDYVEKGTTELYETISQYTISIPEGVDPSYYVKEVNKATIKANDSFSLLEFAQDASVQNPKALHLMASTIYGATLKTNFTIKERHISQHRPAYIPRGREASVKVEEDHDLVFVNVNSSNYELQTEVTNGNLVARWVGYPLPDEYEVAIKDAQTLDPRTVVHYSTEVYQTQVKQEGSSGEVYKLYRTINGESATRLITEDYYSPVNRIEVRYQPVESSDSSSNNNSDSDSSDDDSNSNDDSTDGSNNGDDTGDSNSTSGNDGSDGTNDDTSTDSTNDNQDDSNDVIQDPEDIWDISDGPSKGE</sequence>
<keyword evidence="2" id="KW-1185">Reference proteome</keyword>
<gene>
    <name evidence="1" type="ORF">GLW08_08335</name>
</gene>
<evidence type="ECO:0000313" key="2">
    <source>
        <dbReference type="Proteomes" id="UP000466692"/>
    </source>
</evidence>
<evidence type="ECO:0000313" key="1">
    <source>
        <dbReference type="EMBL" id="MYL53344.1"/>
    </source>
</evidence>
<dbReference type="EMBL" id="WMEU01000002">
    <property type="protein sequence ID" value="MYL53344.1"/>
    <property type="molecule type" value="Genomic_DNA"/>
</dbReference>
<reference evidence="1" key="1">
    <citation type="submission" date="2019-11" db="EMBL/GenBank/DDBJ databases">
        <title>Genome sequences of 17 halophilic strains isolated from different environments.</title>
        <authorList>
            <person name="Furrow R.E."/>
        </authorList>
    </citation>
    <scope>NUCLEOTIDE SEQUENCE</scope>
    <source>
        <strain evidence="1">22510_22_Filter</strain>
    </source>
</reference>
<organism evidence="1 2">
    <name type="scientific">Pontibacillus yanchengensis</name>
    <dbReference type="NCBI Taxonomy" id="462910"/>
    <lineage>
        <taxon>Bacteria</taxon>
        <taxon>Bacillati</taxon>
        <taxon>Bacillota</taxon>
        <taxon>Bacilli</taxon>
        <taxon>Bacillales</taxon>
        <taxon>Bacillaceae</taxon>
        <taxon>Pontibacillus</taxon>
    </lineage>
</organism>
<proteinExistence type="predicted"/>
<comment type="caution">
    <text evidence="1">The sequence shown here is derived from an EMBL/GenBank/DDBJ whole genome shotgun (WGS) entry which is preliminary data.</text>
</comment>
<name>A0ACC7VGM3_9BACI</name>
<protein>
    <submittedName>
        <fullName evidence="1">Uncharacterized protein</fullName>
    </submittedName>
</protein>